<dbReference type="PROSITE" id="PS50294">
    <property type="entry name" value="WD_REPEATS_REGION"/>
    <property type="match status" value="1"/>
</dbReference>
<dbReference type="WBParaSite" id="TREG1_74630.1">
    <property type="protein sequence ID" value="TREG1_74630.1"/>
    <property type="gene ID" value="TREG1_74630"/>
</dbReference>
<evidence type="ECO:0000313" key="6">
    <source>
        <dbReference type="WBParaSite" id="TREG1_74630.1"/>
    </source>
</evidence>
<dbReference type="InterPro" id="IPR051362">
    <property type="entry name" value="WD_repeat_creC_regulators"/>
</dbReference>
<organism evidence="5 6">
    <name type="scientific">Trichobilharzia regenti</name>
    <name type="common">Nasal bird schistosome</name>
    <dbReference type="NCBI Taxonomy" id="157069"/>
    <lineage>
        <taxon>Eukaryota</taxon>
        <taxon>Metazoa</taxon>
        <taxon>Spiralia</taxon>
        <taxon>Lophotrochozoa</taxon>
        <taxon>Platyhelminthes</taxon>
        <taxon>Trematoda</taxon>
        <taxon>Digenea</taxon>
        <taxon>Strigeidida</taxon>
        <taxon>Schistosomatoidea</taxon>
        <taxon>Schistosomatidae</taxon>
        <taxon>Trichobilharzia</taxon>
    </lineage>
</organism>
<feature type="repeat" description="WD" evidence="3">
    <location>
        <begin position="310"/>
        <end position="343"/>
    </location>
</feature>
<name>A0AA85KCY9_TRIRE</name>
<protein>
    <recommendedName>
        <fullName evidence="7">WD_REPEATS_REGION domain-containing protein</fullName>
    </recommendedName>
</protein>
<evidence type="ECO:0000256" key="2">
    <source>
        <dbReference type="ARBA" id="ARBA00022737"/>
    </source>
</evidence>
<keyword evidence="2" id="KW-0677">Repeat</keyword>
<evidence type="ECO:0000256" key="4">
    <source>
        <dbReference type="SAM" id="MobiDB-lite"/>
    </source>
</evidence>
<dbReference type="Gene3D" id="2.130.10.10">
    <property type="entry name" value="YVTN repeat-like/Quinoprotein amine dehydrogenase"/>
    <property type="match status" value="1"/>
</dbReference>
<feature type="compositionally biased region" description="Low complexity" evidence="4">
    <location>
        <begin position="502"/>
        <end position="538"/>
    </location>
</feature>
<sequence length="760" mass="83607">MSYSFDALEGRYQSFNSEPCTLEKQIQMNHFGVGNAAIRLSFLDFSCNNEISHVSTDTSCDGSIFCINIGNEIRIYSQEHINSSAERRFCGGSPAHIRFRAPLTSHCFRRATDKVRDSQLLIGLANGEIKLIDPLKEDPNKVFNEGKSVDETPVTCVSWVPHSPHQFLVSHSSGCMYLYDETLAQLSAPTYNLFKQGVGFSVHTCKTKSTRNPLYRWTLGSPSASKLDNYKSMPKHSDFINGCVSNKTCEIQTNSSNHDSSSMINSLFDDSNVSINHFAFSPCGRFLAIVTEDGYMRVMEYHEMELYGFMRSYFGGLLCVDWSPDSLFIVTGGQDDLITIWSVLDRAVICRGQGHKSWVSMVRFDPYLCPSSDDISHTSPVYTKSRCHSLTGNHEELNENSVVRNSPVTTVCESDDLRTYRLGSVGHDTMLCLWDLTDDIIRQGVEFLRSSINSVNSNFETLTCDTSFPIVKNSSIHNTYNSIMSTTGGGACGGAVSGGSSSSSNSMNCSSPTALPSPQSGNASSTSSTVSSPHINSSRFSIKSGDNRLFNNNNHNNNKRKNTSNSTPSSGPPSNGTNSSGSSDKTKSIFSRGFHWSYSNTSSRISGIVRFPRIGNSDKSNGSTTNSLKTCSLGRLSEVKWMLQITENNIFGSPLCPRISDVPMLEPLVCTRILKDRVTDLVFRRDTIHIVDQQGLFLAWQRPVSVKENATAPTTTATTNTTNNNNNSSINSNGSQIPGCHSTNNDWSSSSTSSIHNRTF</sequence>
<evidence type="ECO:0008006" key="7">
    <source>
        <dbReference type="Google" id="ProtNLM"/>
    </source>
</evidence>
<dbReference type="InterPro" id="IPR001680">
    <property type="entry name" value="WD40_rpt"/>
</dbReference>
<dbReference type="Proteomes" id="UP000050795">
    <property type="component" value="Unassembled WGS sequence"/>
</dbReference>
<dbReference type="SMART" id="SM00320">
    <property type="entry name" value="WD40"/>
    <property type="match status" value="4"/>
</dbReference>
<evidence type="ECO:0000256" key="1">
    <source>
        <dbReference type="ARBA" id="ARBA00022574"/>
    </source>
</evidence>
<keyword evidence="1 3" id="KW-0853">WD repeat</keyword>
<dbReference type="PROSITE" id="PS50082">
    <property type="entry name" value="WD_REPEATS_2"/>
    <property type="match status" value="1"/>
</dbReference>
<reference evidence="6" key="2">
    <citation type="submission" date="2023-11" db="UniProtKB">
        <authorList>
            <consortium name="WormBaseParasite"/>
        </authorList>
    </citation>
    <scope>IDENTIFICATION</scope>
</reference>
<dbReference type="InterPro" id="IPR015943">
    <property type="entry name" value="WD40/YVTN_repeat-like_dom_sf"/>
</dbReference>
<evidence type="ECO:0000256" key="3">
    <source>
        <dbReference type="PROSITE-ProRule" id="PRU00221"/>
    </source>
</evidence>
<dbReference type="InterPro" id="IPR036322">
    <property type="entry name" value="WD40_repeat_dom_sf"/>
</dbReference>
<feature type="region of interest" description="Disordered" evidence="4">
    <location>
        <begin position="712"/>
        <end position="760"/>
    </location>
</feature>
<dbReference type="PANTHER" id="PTHR14107">
    <property type="entry name" value="WD REPEAT PROTEIN"/>
    <property type="match status" value="1"/>
</dbReference>
<dbReference type="AlphaFoldDB" id="A0AA85KCY9"/>
<feature type="region of interest" description="Disordered" evidence="4">
    <location>
        <begin position="502"/>
        <end position="586"/>
    </location>
</feature>
<feature type="compositionally biased region" description="Low complexity" evidence="4">
    <location>
        <begin position="712"/>
        <end position="733"/>
    </location>
</feature>
<feature type="compositionally biased region" description="Low complexity" evidence="4">
    <location>
        <begin position="547"/>
        <end position="556"/>
    </location>
</feature>
<feature type="compositionally biased region" description="Low complexity" evidence="4">
    <location>
        <begin position="742"/>
        <end position="754"/>
    </location>
</feature>
<evidence type="ECO:0000313" key="5">
    <source>
        <dbReference type="Proteomes" id="UP000050795"/>
    </source>
</evidence>
<dbReference type="SUPFAM" id="SSF50978">
    <property type="entry name" value="WD40 repeat-like"/>
    <property type="match status" value="1"/>
</dbReference>
<feature type="compositionally biased region" description="Low complexity" evidence="4">
    <location>
        <begin position="563"/>
        <end position="583"/>
    </location>
</feature>
<keyword evidence="5" id="KW-1185">Reference proteome</keyword>
<accession>A0AA85KCY9</accession>
<dbReference type="PANTHER" id="PTHR14107:SF16">
    <property type="entry name" value="AT02583P"/>
    <property type="match status" value="1"/>
</dbReference>
<proteinExistence type="predicted"/>
<reference evidence="5" key="1">
    <citation type="submission" date="2022-06" db="EMBL/GenBank/DDBJ databases">
        <authorList>
            <person name="Berger JAMES D."/>
            <person name="Berger JAMES D."/>
        </authorList>
    </citation>
    <scope>NUCLEOTIDE SEQUENCE [LARGE SCALE GENOMIC DNA]</scope>
</reference>